<dbReference type="PROSITE" id="PS50158">
    <property type="entry name" value="ZF_CCHC"/>
    <property type="match status" value="1"/>
</dbReference>
<evidence type="ECO:0000313" key="4">
    <source>
        <dbReference type="Proteomes" id="UP001356427"/>
    </source>
</evidence>
<keyword evidence="1" id="KW-0479">Metal-binding</keyword>
<accession>A0AAN8LW21</accession>
<sequence length="285" mass="31231">MAQGEKAIGVKQIGKCKVVSSSWSDQAGKQWSKGVITGVPVSVSTKEIRENLRGGVLVNAQRLQAIRGGDRVDSTSILLTFKDRVLPNKVTKGYMSYYVRAYVPKPLRCYKCQRFGHVATVCKEKKRCARCGGEHEYGKCGEGVQPKCCNCGGAHSVAYSGCEAMKKTVEVQQVRVERRVSYAEAVRVVQERTVSYAEAVRVVQVQGDTGSRERRVGASRLGDGAGGQVGSDMVYIEKRKLVTFIAGAINSTDKVESKTERIKLIVKAAGRHLSMTGLTWMEMDK</sequence>
<proteinExistence type="predicted"/>
<evidence type="ECO:0000259" key="2">
    <source>
        <dbReference type="PROSITE" id="PS50158"/>
    </source>
</evidence>
<keyword evidence="1" id="KW-0862">Zinc</keyword>
<evidence type="ECO:0000256" key="1">
    <source>
        <dbReference type="PROSITE-ProRule" id="PRU00047"/>
    </source>
</evidence>
<protein>
    <recommendedName>
        <fullName evidence="2">CCHC-type domain-containing protein</fullName>
    </recommendedName>
</protein>
<dbReference type="GO" id="GO:0008270">
    <property type="term" value="F:zinc ion binding"/>
    <property type="evidence" value="ECO:0007669"/>
    <property type="project" value="UniProtKB-KW"/>
</dbReference>
<evidence type="ECO:0000313" key="3">
    <source>
        <dbReference type="EMBL" id="KAK6318278.1"/>
    </source>
</evidence>
<dbReference type="Proteomes" id="UP001356427">
    <property type="component" value="Unassembled WGS sequence"/>
</dbReference>
<reference evidence="3 4" key="1">
    <citation type="submission" date="2021-04" db="EMBL/GenBank/DDBJ databases">
        <authorList>
            <person name="De Guttry C."/>
            <person name="Zahm M."/>
            <person name="Klopp C."/>
            <person name="Cabau C."/>
            <person name="Louis A."/>
            <person name="Berthelot C."/>
            <person name="Parey E."/>
            <person name="Roest Crollius H."/>
            <person name="Montfort J."/>
            <person name="Robinson-Rechavi M."/>
            <person name="Bucao C."/>
            <person name="Bouchez O."/>
            <person name="Gislard M."/>
            <person name="Lluch J."/>
            <person name="Milhes M."/>
            <person name="Lampietro C."/>
            <person name="Lopez Roques C."/>
            <person name="Donnadieu C."/>
            <person name="Braasch I."/>
            <person name="Desvignes T."/>
            <person name="Postlethwait J."/>
            <person name="Bobe J."/>
            <person name="Wedekind C."/>
            <person name="Guiguen Y."/>
        </authorList>
    </citation>
    <scope>NUCLEOTIDE SEQUENCE [LARGE SCALE GENOMIC DNA]</scope>
    <source>
        <strain evidence="3">Cs_M1</strain>
        <tissue evidence="3">Blood</tissue>
    </source>
</reference>
<dbReference type="EMBL" id="JAGTTL010000009">
    <property type="protein sequence ID" value="KAK6318278.1"/>
    <property type="molecule type" value="Genomic_DNA"/>
</dbReference>
<keyword evidence="4" id="KW-1185">Reference proteome</keyword>
<dbReference type="GO" id="GO:0003676">
    <property type="term" value="F:nucleic acid binding"/>
    <property type="evidence" value="ECO:0007669"/>
    <property type="project" value="InterPro"/>
</dbReference>
<comment type="caution">
    <text evidence="3">The sequence shown here is derived from an EMBL/GenBank/DDBJ whole genome shotgun (WGS) entry which is preliminary data.</text>
</comment>
<organism evidence="3 4">
    <name type="scientific">Coregonus suidteri</name>
    <dbReference type="NCBI Taxonomy" id="861788"/>
    <lineage>
        <taxon>Eukaryota</taxon>
        <taxon>Metazoa</taxon>
        <taxon>Chordata</taxon>
        <taxon>Craniata</taxon>
        <taxon>Vertebrata</taxon>
        <taxon>Euteleostomi</taxon>
        <taxon>Actinopterygii</taxon>
        <taxon>Neopterygii</taxon>
        <taxon>Teleostei</taxon>
        <taxon>Protacanthopterygii</taxon>
        <taxon>Salmoniformes</taxon>
        <taxon>Salmonidae</taxon>
        <taxon>Coregoninae</taxon>
        <taxon>Coregonus</taxon>
    </lineage>
</organism>
<keyword evidence="1" id="KW-0863">Zinc-finger</keyword>
<dbReference type="InterPro" id="IPR001878">
    <property type="entry name" value="Znf_CCHC"/>
</dbReference>
<gene>
    <name evidence="3" type="ORF">J4Q44_G00115690</name>
</gene>
<feature type="domain" description="CCHC-type" evidence="2">
    <location>
        <begin position="108"/>
        <end position="124"/>
    </location>
</feature>
<dbReference type="AlphaFoldDB" id="A0AAN8LW21"/>
<name>A0AAN8LW21_9TELE</name>